<protein>
    <recommendedName>
        <fullName evidence="2">Cyanobacterial TRADD-N associated 2 transmembrane domain-containing protein</fullName>
    </recommendedName>
</protein>
<organism evidence="3 4">
    <name type="scientific">Streptomyces regalis</name>
    <dbReference type="NCBI Taxonomy" id="68262"/>
    <lineage>
        <taxon>Bacteria</taxon>
        <taxon>Bacillati</taxon>
        <taxon>Actinomycetota</taxon>
        <taxon>Actinomycetes</taxon>
        <taxon>Kitasatosporales</taxon>
        <taxon>Streptomycetaceae</taxon>
        <taxon>Streptomyces</taxon>
    </lineage>
</organism>
<name>A0A124G8C5_9ACTN</name>
<keyword evidence="1" id="KW-1133">Transmembrane helix</keyword>
<feature type="transmembrane region" description="Helical" evidence="1">
    <location>
        <begin position="45"/>
        <end position="64"/>
    </location>
</feature>
<keyword evidence="1" id="KW-0472">Membrane</keyword>
<dbReference type="InterPro" id="IPR048567">
    <property type="entry name" value="CyanoTRADDas_TM"/>
</dbReference>
<dbReference type="Proteomes" id="UP000053923">
    <property type="component" value="Unassembled WGS sequence"/>
</dbReference>
<evidence type="ECO:0000259" key="2">
    <source>
        <dbReference type="Pfam" id="PF20712"/>
    </source>
</evidence>
<feature type="domain" description="Cyanobacterial TRADD-N associated 2 transmembrane" evidence="2">
    <location>
        <begin position="139"/>
        <end position="201"/>
    </location>
</feature>
<comment type="caution">
    <text evidence="3">The sequence shown here is derived from an EMBL/GenBank/DDBJ whole genome shotgun (WGS) entry which is preliminary data.</text>
</comment>
<gene>
    <name evidence="3" type="ORF">ADL12_34975</name>
</gene>
<sequence length="275" mass="29946">MVRELGWARAGGVHPDLGFDRNRDKAMTGQQFELLSQVGGTEDTVTLGVAAFAILAAVLGVVFVGRTQARRLREESGHAEQVFARVHHDVDDEEIRLSARRKTARIEADPEVVQAEGMTAISRTALQEAEIYLQHHRIALKHHSAYQQASLWSGLLGFSVVLVGGALTYFAGLDVGAVTALAGVIPAAAGRLLFRQANIVGNRAAENLRGLEESVRRFSAVQAALAATAEIGDAQTRNRMYEVIGMHMLFPTDELETLLKNRVKAVENGKKKRES</sequence>
<reference evidence="4" key="1">
    <citation type="submission" date="2015-10" db="EMBL/GenBank/DDBJ databases">
        <authorList>
            <person name="Ju K.-S."/>
            <person name="Doroghazi J.R."/>
            <person name="Metcalf W.W."/>
        </authorList>
    </citation>
    <scope>NUCLEOTIDE SEQUENCE [LARGE SCALE GENOMIC DNA]</scope>
    <source>
        <strain evidence="4">NRRL 3151</strain>
    </source>
</reference>
<proteinExistence type="predicted"/>
<dbReference type="EMBL" id="LLZG01000369">
    <property type="protein sequence ID" value="KUL25465.1"/>
    <property type="molecule type" value="Genomic_DNA"/>
</dbReference>
<evidence type="ECO:0000313" key="4">
    <source>
        <dbReference type="Proteomes" id="UP000053923"/>
    </source>
</evidence>
<evidence type="ECO:0000256" key="1">
    <source>
        <dbReference type="SAM" id="Phobius"/>
    </source>
</evidence>
<dbReference type="AlphaFoldDB" id="A0A124G8C5"/>
<evidence type="ECO:0000313" key="3">
    <source>
        <dbReference type="EMBL" id="KUL25465.1"/>
    </source>
</evidence>
<dbReference type="Pfam" id="PF20712">
    <property type="entry name" value="CyanoTRADDas_TM"/>
    <property type="match status" value="1"/>
</dbReference>
<accession>A0A124G8C5</accession>
<keyword evidence="1" id="KW-0812">Transmembrane</keyword>
<feature type="transmembrane region" description="Helical" evidence="1">
    <location>
        <begin position="151"/>
        <end position="171"/>
    </location>
</feature>
<keyword evidence="4" id="KW-1185">Reference proteome</keyword>
<feature type="transmembrane region" description="Helical" evidence="1">
    <location>
        <begin position="177"/>
        <end position="194"/>
    </location>
</feature>